<dbReference type="GO" id="GO:0007030">
    <property type="term" value="P:Golgi organization"/>
    <property type="evidence" value="ECO:0007669"/>
    <property type="project" value="TreeGrafter"/>
</dbReference>
<feature type="compositionally biased region" description="Low complexity" evidence="5">
    <location>
        <begin position="234"/>
        <end position="249"/>
    </location>
</feature>
<evidence type="ECO:0000256" key="2">
    <source>
        <dbReference type="ARBA" id="ARBA00023034"/>
    </source>
</evidence>
<comment type="subcellular location">
    <subcellularLocation>
        <location evidence="1">Golgi apparatus</location>
    </subcellularLocation>
</comment>
<dbReference type="InterPro" id="IPR000237">
    <property type="entry name" value="GRIP_dom"/>
</dbReference>
<dbReference type="GO" id="GO:0031267">
    <property type="term" value="F:small GTPase binding"/>
    <property type="evidence" value="ECO:0007669"/>
    <property type="project" value="TreeGrafter"/>
</dbReference>
<evidence type="ECO:0000256" key="5">
    <source>
        <dbReference type="SAM" id="MobiDB-lite"/>
    </source>
</evidence>
<proteinExistence type="predicted"/>
<dbReference type="InterPro" id="IPR019459">
    <property type="entry name" value="GRAB"/>
</dbReference>
<dbReference type="AlphaFoldDB" id="A0AAD5PFJ6"/>
<dbReference type="PROSITE" id="PS50913">
    <property type="entry name" value="GRIP"/>
    <property type="match status" value="1"/>
</dbReference>
<reference evidence="7" key="1">
    <citation type="journal article" date="2022" name="IScience">
        <title>Evolution of zygomycete secretomes and the origins of terrestrial fungal ecologies.</title>
        <authorList>
            <person name="Chang Y."/>
            <person name="Wang Y."/>
            <person name="Mondo S."/>
            <person name="Ahrendt S."/>
            <person name="Andreopoulos W."/>
            <person name="Barry K."/>
            <person name="Beard J."/>
            <person name="Benny G.L."/>
            <person name="Blankenship S."/>
            <person name="Bonito G."/>
            <person name="Cuomo C."/>
            <person name="Desiro A."/>
            <person name="Gervers K.A."/>
            <person name="Hundley H."/>
            <person name="Kuo A."/>
            <person name="LaButti K."/>
            <person name="Lang B.F."/>
            <person name="Lipzen A."/>
            <person name="O'Donnell K."/>
            <person name="Pangilinan J."/>
            <person name="Reynolds N."/>
            <person name="Sandor L."/>
            <person name="Smith M.E."/>
            <person name="Tsang A."/>
            <person name="Grigoriev I.V."/>
            <person name="Stajich J.E."/>
            <person name="Spatafora J.W."/>
        </authorList>
    </citation>
    <scope>NUCLEOTIDE SEQUENCE</scope>
    <source>
        <strain evidence="7">RSA 2281</strain>
    </source>
</reference>
<keyword evidence="8" id="KW-1185">Reference proteome</keyword>
<reference evidence="7" key="2">
    <citation type="submission" date="2023-02" db="EMBL/GenBank/DDBJ databases">
        <authorList>
            <consortium name="DOE Joint Genome Institute"/>
            <person name="Mondo S.J."/>
            <person name="Chang Y."/>
            <person name="Wang Y."/>
            <person name="Ahrendt S."/>
            <person name="Andreopoulos W."/>
            <person name="Barry K."/>
            <person name="Beard J."/>
            <person name="Benny G.L."/>
            <person name="Blankenship S."/>
            <person name="Bonito G."/>
            <person name="Cuomo C."/>
            <person name="Desiro A."/>
            <person name="Gervers K.A."/>
            <person name="Hundley H."/>
            <person name="Kuo A."/>
            <person name="LaButti K."/>
            <person name="Lang B.F."/>
            <person name="Lipzen A."/>
            <person name="O'Donnell K."/>
            <person name="Pangilinan J."/>
            <person name="Reynolds N."/>
            <person name="Sandor L."/>
            <person name="Smith M.W."/>
            <person name="Tsang A."/>
            <person name="Grigoriev I.V."/>
            <person name="Stajich J.E."/>
            <person name="Spatafora J.W."/>
        </authorList>
    </citation>
    <scope>NUCLEOTIDE SEQUENCE</scope>
    <source>
        <strain evidence="7">RSA 2281</strain>
    </source>
</reference>
<dbReference type="GO" id="GO:0006888">
    <property type="term" value="P:endoplasmic reticulum to Golgi vesicle-mediated transport"/>
    <property type="evidence" value="ECO:0007669"/>
    <property type="project" value="TreeGrafter"/>
</dbReference>
<accession>A0AAD5PFJ6</accession>
<evidence type="ECO:0000256" key="4">
    <source>
        <dbReference type="SAM" id="Coils"/>
    </source>
</evidence>
<evidence type="ECO:0000259" key="6">
    <source>
        <dbReference type="PROSITE" id="PS50913"/>
    </source>
</evidence>
<feature type="coiled-coil region" evidence="4">
    <location>
        <begin position="104"/>
        <end position="162"/>
    </location>
</feature>
<keyword evidence="3 4" id="KW-0175">Coiled coil</keyword>
<feature type="domain" description="GRIP" evidence="6">
    <location>
        <begin position="181"/>
        <end position="232"/>
    </location>
</feature>
<evidence type="ECO:0000256" key="3">
    <source>
        <dbReference type="ARBA" id="ARBA00023054"/>
    </source>
</evidence>
<dbReference type="Pfam" id="PF10375">
    <property type="entry name" value="GRAB"/>
    <property type="match status" value="1"/>
</dbReference>
<keyword evidence="2" id="KW-0333">Golgi apparatus</keyword>
<gene>
    <name evidence="7" type="ORF">BDA99DRAFT_435741</name>
</gene>
<dbReference type="PANTHER" id="PTHR18921">
    <property type="entry name" value="MYOSIN HEAVY CHAIN - RELATED"/>
    <property type="match status" value="1"/>
</dbReference>
<protein>
    <recommendedName>
        <fullName evidence="6">GRIP domain-containing protein</fullName>
    </recommendedName>
</protein>
<feature type="region of interest" description="Disordered" evidence="5">
    <location>
        <begin position="231"/>
        <end position="265"/>
    </location>
</feature>
<organism evidence="7 8">
    <name type="scientific">Phascolomyces articulosus</name>
    <dbReference type="NCBI Taxonomy" id="60185"/>
    <lineage>
        <taxon>Eukaryota</taxon>
        <taxon>Fungi</taxon>
        <taxon>Fungi incertae sedis</taxon>
        <taxon>Mucoromycota</taxon>
        <taxon>Mucoromycotina</taxon>
        <taxon>Mucoromycetes</taxon>
        <taxon>Mucorales</taxon>
        <taxon>Lichtheimiaceae</taxon>
        <taxon>Phascolomyces</taxon>
    </lineage>
</organism>
<evidence type="ECO:0000256" key="1">
    <source>
        <dbReference type="ARBA" id="ARBA00004555"/>
    </source>
</evidence>
<dbReference type="PANTHER" id="PTHR18921:SF2">
    <property type="entry name" value="THYROID RECEPTOR-INTERACTING PROTEIN 11"/>
    <property type="match status" value="1"/>
</dbReference>
<feature type="compositionally biased region" description="Low complexity" evidence="5">
    <location>
        <begin position="256"/>
        <end position="265"/>
    </location>
</feature>
<name>A0AAD5PFJ6_9FUNG</name>
<sequence length="308" mass="35756">MLKRDKDASDQLNQQERELAQLQTQILQIQQERDEWQENTTQLEADRNQLEDEYQRIKGEFDTLQRQREGELKEHEFERSSLANLQTVLEEFQASKDSEVRAAVEHIQRQLDITKKSCAEYQERARAAESSLEQYQQDVAKTQRYEQEIKEKNLLIGKLRHEAIILNEHLIEAMRRLKEESNDSNVDRQLIANLIIGFLVAPRGDQKRFEILKIIASVLQMSDEQKEHIGLIRPNKNSQSSFSPNSSPPGWAAARQQQQNNDTQQSFTDAWISFLLKESNTFHPSKDNKDKSMPVPTSPSPDKNASDI</sequence>
<dbReference type="GO" id="GO:0005794">
    <property type="term" value="C:Golgi apparatus"/>
    <property type="evidence" value="ECO:0007669"/>
    <property type="project" value="UniProtKB-SubCell"/>
</dbReference>
<dbReference type="EMBL" id="JAIXMP010000009">
    <property type="protein sequence ID" value="KAI9267952.1"/>
    <property type="molecule type" value="Genomic_DNA"/>
</dbReference>
<dbReference type="Proteomes" id="UP001209540">
    <property type="component" value="Unassembled WGS sequence"/>
</dbReference>
<feature type="coiled-coil region" evidence="4">
    <location>
        <begin position="5"/>
        <end position="67"/>
    </location>
</feature>
<feature type="region of interest" description="Disordered" evidence="5">
    <location>
        <begin position="282"/>
        <end position="308"/>
    </location>
</feature>
<evidence type="ECO:0000313" key="8">
    <source>
        <dbReference type="Proteomes" id="UP001209540"/>
    </source>
</evidence>
<evidence type="ECO:0000313" key="7">
    <source>
        <dbReference type="EMBL" id="KAI9267952.1"/>
    </source>
</evidence>
<comment type="caution">
    <text evidence="7">The sequence shown here is derived from an EMBL/GenBank/DDBJ whole genome shotgun (WGS) entry which is preliminary data.</text>
</comment>